<dbReference type="InterPro" id="IPR013783">
    <property type="entry name" value="Ig-like_fold"/>
</dbReference>
<feature type="compositionally biased region" description="Low complexity" evidence="2">
    <location>
        <begin position="56"/>
        <end position="95"/>
    </location>
</feature>
<evidence type="ECO:0000256" key="1">
    <source>
        <dbReference type="ARBA" id="ARBA00022737"/>
    </source>
</evidence>
<dbReference type="InterPro" id="IPR036116">
    <property type="entry name" value="FN3_sf"/>
</dbReference>
<dbReference type="Gene3D" id="2.60.40.10">
    <property type="entry name" value="Immunoglobulins"/>
    <property type="match status" value="1"/>
</dbReference>
<reference evidence="4" key="2">
    <citation type="submission" date="2017-12" db="EMBL/GenBank/DDBJ databases">
        <title>Genome sequence of the Bar-tailed Godwit (Limosa lapponica baueri).</title>
        <authorList>
            <person name="Lima N.C.B."/>
            <person name="Parody-Merino A.M."/>
            <person name="Battley P.F."/>
            <person name="Fidler A.E."/>
            <person name="Prosdocimi F."/>
        </authorList>
    </citation>
    <scope>NUCLEOTIDE SEQUENCE [LARGE SCALE GENOMIC DNA]</scope>
</reference>
<dbReference type="OrthoDB" id="6130531at2759"/>
<keyword evidence="1" id="KW-0677">Repeat</keyword>
<dbReference type="GO" id="GO:0031175">
    <property type="term" value="P:neuron projection development"/>
    <property type="evidence" value="ECO:0007669"/>
    <property type="project" value="TreeGrafter"/>
</dbReference>
<sequence length="459" mass="48237">MTTHELPGSAVTFEVTGLAPGHTFELFIQAQREKHLGAPGTLRVRTLLSQTLPTHGVSPGSPQGSLGSPASPVAPASPSFQGSPASPRSPGSPESLGSPASPRSPDTSLGSPGSLGSPASPKFPASPVSWGSPRSPEAPASPVSPGSPSSPRSPAYPLSPGSPSSPRSPASPLSPMSPSSPWSPVFPAAPLSPVLPGGPSLHDLGAKLSSYNGSLLQRLESHLRATNFPLRGNQTVPAVARAILSYLLRRSPAPLRQQLLRQIPHPKPQLMPGAAGEALVDLNGLQGHAETVVIRYRLLEEPEGAEGELQVPGDTAVARVPGLVPGAMYRVEVHGVVRGHVSKSYTFLVTAGVGGTDEPPVDWEHMYEMELTEPQGAVAKAVPAMPSEEPPPRPRLGGLTVTHVTPGSIQLEWNVLEGTFDSFTDIDEYVEQDWAQLRDDVQDELFHHLSRDGDEADWL</sequence>
<dbReference type="PANTHER" id="PTHR46708:SF3">
    <property type="entry name" value="TENASCIN-X"/>
    <property type="match status" value="1"/>
</dbReference>
<name>A0A2I0T513_LIMLA</name>
<feature type="compositionally biased region" description="Low complexity" evidence="2">
    <location>
        <begin position="132"/>
        <end position="181"/>
    </location>
</feature>
<organism evidence="3 4">
    <name type="scientific">Limosa lapponica baueri</name>
    <dbReference type="NCBI Taxonomy" id="1758121"/>
    <lineage>
        <taxon>Eukaryota</taxon>
        <taxon>Metazoa</taxon>
        <taxon>Chordata</taxon>
        <taxon>Craniata</taxon>
        <taxon>Vertebrata</taxon>
        <taxon>Euteleostomi</taxon>
        <taxon>Archelosauria</taxon>
        <taxon>Archosauria</taxon>
        <taxon>Dinosauria</taxon>
        <taxon>Saurischia</taxon>
        <taxon>Theropoda</taxon>
        <taxon>Coelurosauria</taxon>
        <taxon>Aves</taxon>
        <taxon>Neognathae</taxon>
        <taxon>Neoaves</taxon>
        <taxon>Charadriiformes</taxon>
        <taxon>Scolopacidae</taxon>
        <taxon>Limosa</taxon>
    </lineage>
</organism>
<dbReference type="SUPFAM" id="SSF49265">
    <property type="entry name" value="Fibronectin type III"/>
    <property type="match status" value="1"/>
</dbReference>
<accession>A0A2I0T513</accession>
<dbReference type="PANTHER" id="PTHR46708">
    <property type="entry name" value="TENASCIN"/>
    <property type="match status" value="1"/>
</dbReference>
<dbReference type="GO" id="GO:0005615">
    <property type="term" value="C:extracellular space"/>
    <property type="evidence" value="ECO:0007669"/>
    <property type="project" value="TreeGrafter"/>
</dbReference>
<gene>
    <name evidence="3" type="ORF">llap_20816</name>
</gene>
<evidence type="ECO:0000313" key="3">
    <source>
        <dbReference type="EMBL" id="PKU28880.1"/>
    </source>
</evidence>
<keyword evidence="4" id="KW-1185">Reference proteome</keyword>
<dbReference type="AlphaFoldDB" id="A0A2I0T513"/>
<protein>
    <submittedName>
        <fullName evidence="3">Uncharacterized protein</fullName>
    </submittedName>
</protein>
<dbReference type="Proteomes" id="UP000233556">
    <property type="component" value="Unassembled WGS sequence"/>
</dbReference>
<evidence type="ECO:0000313" key="4">
    <source>
        <dbReference type="Proteomes" id="UP000233556"/>
    </source>
</evidence>
<dbReference type="EMBL" id="KZ518942">
    <property type="protein sequence ID" value="PKU28880.1"/>
    <property type="molecule type" value="Genomic_DNA"/>
</dbReference>
<dbReference type="GO" id="GO:0030155">
    <property type="term" value="P:regulation of cell adhesion"/>
    <property type="evidence" value="ECO:0007669"/>
    <property type="project" value="TreeGrafter"/>
</dbReference>
<feature type="region of interest" description="Disordered" evidence="2">
    <location>
        <begin position="53"/>
        <end position="181"/>
    </location>
</feature>
<dbReference type="InterPro" id="IPR050991">
    <property type="entry name" value="ECM_Regulatory_Proteins"/>
</dbReference>
<evidence type="ECO:0000256" key="2">
    <source>
        <dbReference type="SAM" id="MobiDB-lite"/>
    </source>
</evidence>
<reference evidence="4" key="1">
    <citation type="submission" date="2017-11" db="EMBL/GenBank/DDBJ databases">
        <authorList>
            <person name="Lima N.C."/>
            <person name="Parody-Merino A.M."/>
            <person name="Battley P.F."/>
            <person name="Fidler A.E."/>
            <person name="Prosdocimi F."/>
        </authorList>
    </citation>
    <scope>NUCLEOTIDE SEQUENCE [LARGE SCALE GENOMIC DNA]</scope>
</reference>
<proteinExistence type="predicted"/>
<feature type="compositionally biased region" description="Low complexity" evidence="2">
    <location>
        <begin position="108"/>
        <end position="120"/>
    </location>
</feature>